<dbReference type="InterPro" id="IPR007145">
    <property type="entry name" value="MAP65_Ase1_PRC1"/>
</dbReference>
<evidence type="ECO:0000313" key="6">
    <source>
        <dbReference type="EMBL" id="GFY90345.1"/>
    </source>
</evidence>
<keyword evidence="4" id="KW-0963">Cytoplasm</keyword>
<reference evidence="6 7" key="1">
    <citation type="submission" date="2019-07" db="EMBL/GenBank/DDBJ databases">
        <title>De Novo Assembly of kiwifruit Actinidia rufa.</title>
        <authorList>
            <person name="Sugita-Konishi S."/>
            <person name="Sato K."/>
            <person name="Mori E."/>
            <person name="Abe Y."/>
            <person name="Kisaki G."/>
            <person name="Hamano K."/>
            <person name="Suezawa K."/>
            <person name="Otani M."/>
            <person name="Fukuda T."/>
            <person name="Manabe T."/>
            <person name="Gomi K."/>
            <person name="Tabuchi M."/>
            <person name="Akimitsu K."/>
            <person name="Kataoka I."/>
        </authorList>
    </citation>
    <scope>NUCLEOTIDE SEQUENCE [LARGE SCALE GENOMIC DNA]</scope>
    <source>
        <strain evidence="7">cv. Fuchu</strain>
    </source>
</reference>
<dbReference type="Gene3D" id="1.20.58.1520">
    <property type="match status" value="1"/>
</dbReference>
<evidence type="ECO:0000256" key="1">
    <source>
        <dbReference type="ARBA" id="ARBA00004245"/>
    </source>
</evidence>
<evidence type="ECO:0000256" key="4">
    <source>
        <dbReference type="ARBA" id="ARBA00023212"/>
    </source>
</evidence>
<evidence type="ECO:0000256" key="2">
    <source>
        <dbReference type="ARBA" id="ARBA00006187"/>
    </source>
</evidence>
<keyword evidence="7" id="KW-1185">Reference proteome</keyword>
<sequence>METTCGSLLSELQKIWNEVGEAESEKDKMLLELEQECLEAYRRKVDHANQCRAQLRKSVADSEAELAYICSAMGERPLHTRQSARTLKEELEAIVPILEEMRRRKIERRHQFLEVLDQIKNISKEIYRFTEDSQCTVVANEGDLSLKRLEELHIQLHALQKEKSDRLKQVLDHLNTLNSLCVVLGVDFQQTIKEIHPTLDDSIGTKNISIETMERLSAAIQKLHEVKIQRLQQLQDLATAMVELWSLMDTPIEEQLMFRNVTKNIAVSDSEITEPNALSVDFINYAEAEVSRLQLMKSSKMKEVILKKRSDLEELCRKAHMVAEAQDAVDYSVEAIESGLVDASIVLEHIELQISKVKEEAFSRKDILDKVQKWLAACEEECWLEQMIAVIMLEEVPILFLKRAEKARAVVNKIPAMVEALTSKATAWEKERGIEFSYDGVHLLSMLENYSIFKQEKEQECQRQRDQKKLQGQLLAEQEVLFGSKPSPSKSGNKLSRTSSIGGASSRGSKPSPSKSGNKLSRTSSIGGASSRRMSLGGAMLQASNPEKSCFSLSSTKEVVLMLSSIGAMHQMRVKQNRSGSGSPSHRTPVMSPAEIISTIDDYEHKTPRTMPVPLAKHSSNNVGCHADRHDHTLCSRRCGRC</sequence>
<dbReference type="Pfam" id="PF03999">
    <property type="entry name" value="MAP65_ASE1"/>
    <property type="match status" value="1"/>
</dbReference>
<comment type="similarity">
    <text evidence="2">Belongs to the MAP65/ASE1 family.</text>
</comment>
<gene>
    <name evidence="6" type="ORF">Acr_07g0005420</name>
</gene>
<evidence type="ECO:0000256" key="3">
    <source>
        <dbReference type="ARBA" id="ARBA00022701"/>
    </source>
</evidence>
<dbReference type="AlphaFoldDB" id="A0A7J0EV56"/>
<comment type="subcellular location">
    <subcellularLocation>
        <location evidence="1">Cytoplasm</location>
        <location evidence="1">Cytoskeleton</location>
    </subcellularLocation>
</comment>
<dbReference type="OrthoDB" id="642895at2759"/>
<name>A0A7J0EV56_9ERIC</name>
<dbReference type="GO" id="GO:0008017">
    <property type="term" value="F:microtubule binding"/>
    <property type="evidence" value="ECO:0007669"/>
    <property type="project" value="InterPro"/>
</dbReference>
<evidence type="ECO:0000256" key="5">
    <source>
        <dbReference type="SAM" id="MobiDB-lite"/>
    </source>
</evidence>
<dbReference type="GO" id="GO:0000226">
    <property type="term" value="P:microtubule cytoskeleton organization"/>
    <property type="evidence" value="ECO:0007669"/>
    <property type="project" value="InterPro"/>
</dbReference>
<dbReference type="GO" id="GO:0005819">
    <property type="term" value="C:spindle"/>
    <property type="evidence" value="ECO:0007669"/>
    <property type="project" value="TreeGrafter"/>
</dbReference>
<accession>A0A7J0EV56</accession>
<dbReference type="PANTHER" id="PTHR19321:SF7">
    <property type="entry name" value="65-KDA MICROTUBULE-ASSOCIATED PROTEIN 3"/>
    <property type="match status" value="1"/>
</dbReference>
<keyword evidence="4" id="KW-0206">Cytoskeleton</keyword>
<dbReference type="GO" id="GO:0005874">
    <property type="term" value="C:microtubule"/>
    <property type="evidence" value="ECO:0007669"/>
    <property type="project" value="UniProtKB-KW"/>
</dbReference>
<comment type="caution">
    <text evidence="6">The sequence shown here is derived from an EMBL/GenBank/DDBJ whole genome shotgun (WGS) entry which is preliminary data.</text>
</comment>
<dbReference type="Proteomes" id="UP000585474">
    <property type="component" value="Unassembled WGS sequence"/>
</dbReference>
<feature type="region of interest" description="Disordered" evidence="5">
    <location>
        <begin position="481"/>
        <end position="532"/>
    </location>
</feature>
<feature type="compositionally biased region" description="Polar residues" evidence="5">
    <location>
        <begin position="518"/>
        <end position="528"/>
    </location>
</feature>
<feature type="compositionally biased region" description="Low complexity" evidence="5">
    <location>
        <begin position="502"/>
        <end position="517"/>
    </location>
</feature>
<proteinExistence type="inferred from homology"/>
<organism evidence="6 7">
    <name type="scientific">Actinidia rufa</name>
    <dbReference type="NCBI Taxonomy" id="165716"/>
    <lineage>
        <taxon>Eukaryota</taxon>
        <taxon>Viridiplantae</taxon>
        <taxon>Streptophyta</taxon>
        <taxon>Embryophyta</taxon>
        <taxon>Tracheophyta</taxon>
        <taxon>Spermatophyta</taxon>
        <taxon>Magnoliopsida</taxon>
        <taxon>eudicotyledons</taxon>
        <taxon>Gunneridae</taxon>
        <taxon>Pentapetalae</taxon>
        <taxon>asterids</taxon>
        <taxon>Ericales</taxon>
        <taxon>Actinidiaceae</taxon>
        <taxon>Actinidia</taxon>
    </lineage>
</organism>
<protein>
    <submittedName>
        <fullName evidence="6">Microtubule associated protein (MAP65/ASE1) family protein</fullName>
    </submittedName>
</protein>
<dbReference type="EMBL" id="BJWL01000007">
    <property type="protein sequence ID" value="GFY90345.1"/>
    <property type="molecule type" value="Genomic_DNA"/>
</dbReference>
<dbReference type="GO" id="GO:0005737">
    <property type="term" value="C:cytoplasm"/>
    <property type="evidence" value="ECO:0007669"/>
    <property type="project" value="TreeGrafter"/>
</dbReference>
<feature type="compositionally biased region" description="Low complexity" evidence="5">
    <location>
        <begin position="483"/>
        <end position="492"/>
    </location>
</feature>
<dbReference type="PANTHER" id="PTHR19321">
    <property type="entry name" value="PROTEIN REGULATOR OF CYTOKINESIS 1 PRC1-RELATED"/>
    <property type="match status" value="1"/>
</dbReference>
<keyword evidence="3" id="KW-0493">Microtubule</keyword>
<evidence type="ECO:0000313" key="7">
    <source>
        <dbReference type="Proteomes" id="UP000585474"/>
    </source>
</evidence>